<dbReference type="EMBL" id="JASPKZ010003440">
    <property type="protein sequence ID" value="KAJ9593444.1"/>
    <property type="molecule type" value="Genomic_DNA"/>
</dbReference>
<dbReference type="Proteomes" id="UP001233999">
    <property type="component" value="Unassembled WGS sequence"/>
</dbReference>
<proteinExistence type="predicted"/>
<comment type="caution">
    <text evidence="2">The sequence shown here is derived from an EMBL/GenBank/DDBJ whole genome shotgun (WGS) entry which is preliminary data.</text>
</comment>
<keyword evidence="1" id="KW-0812">Transmembrane</keyword>
<evidence type="ECO:0000313" key="3">
    <source>
        <dbReference type="Proteomes" id="UP001233999"/>
    </source>
</evidence>
<gene>
    <name evidence="2" type="ORF">L9F63_015011</name>
</gene>
<evidence type="ECO:0000313" key="2">
    <source>
        <dbReference type="EMBL" id="KAJ9593444.1"/>
    </source>
</evidence>
<feature type="non-terminal residue" evidence="2">
    <location>
        <position position="1"/>
    </location>
</feature>
<organism evidence="2 3">
    <name type="scientific">Diploptera punctata</name>
    <name type="common">Pacific beetle cockroach</name>
    <dbReference type="NCBI Taxonomy" id="6984"/>
    <lineage>
        <taxon>Eukaryota</taxon>
        <taxon>Metazoa</taxon>
        <taxon>Ecdysozoa</taxon>
        <taxon>Arthropoda</taxon>
        <taxon>Hexapoda</taxon>
        <taxon>Insecta</taxon>
        <taxon>Pterygota</taxon>
        <taxon>Neoptera</taxon>
        <taxon>Polyneoptera</taxon>
        <taxon>Dictyoptera</taxon>
        <taxon>Blattodea</taxon>
        <taxon>Blaberoidea</taxon>
        <taxon>Blaberidae</taxon>
        <taxon>Diplopterinae</taxon>
        <taxon>Diploptera</taxon>
    </lineage>
</organism>
<dbReference type="AlphaFoldDB" id="A0AAD8EKR9"/>
<reference evidence="2" key="1">
    <citation type="journal article" date="2023" name="IScience">
        <title>Live-bearing cockroach genome reveals convergent evolutionary mechanisms linked to viviparity in insects and beyond.</title>
        <authorList>
            <person name="Fouks B."/>
            <person name="Harrison M.C."/>
            <person name="Mikhailova A.A."/>
            <person name="Marchal E."/>
            <person name="English S."/>
            <person name="Carruthers M."/>
            <person name="Jennings E.C."/>
            <person name="Chiamaka E.L."/>
            <person name="Frigard R.A."/>
            <person name="Pippel M."/>
            <person name="Attardo G.M."/>
            <person name="Benoit J.B."/>
            <person name="Bornberg-Bauer E."/>
            <person name="Tobe S.S."/>
        </authorList>
    </citation>
    <scope>NUCLEOTIDE SEQUENCE</scope>
    <source>
        <strain evidence="2">Stay&amp;Tobe</strain>
    </source>
</reference>
<name>A0AAD8EKR9_DIPPU</name>
<feature type="non-terminal residue" evidence="2">
    <location>
        <position position="121"/>
    </location>
</feature>
<evidence type="ECO:0000256" key="1">
    <source>
        <dbReference type="SAM" id="Phobius"/>
    </source>
</evidence>
<keyword evidence="3" id="KW-1185">Reference proteome</keyword>
<feature type="transmembrane region" description="Helical" evidence="1">
    <location>
        <begin position="12"/>
        <end position="31"/>
    </location>
</feature>
<sequence>ELNMANNIEVFYLISLLKLLPITVVVFLNSLSSRSDILDKAARVKKEEEAVLLINIRRFLQCMIAVDFQTSAQVCNHIAAQRRPKSENLRPKTLVSSFNSRSIFYSLDDVNKQHYIICNVP</sequence>
<keyword evidence="1" id="KW-0472">Membrane</keyword>
<accession>A0AAD8EKR9</accession>
<protein>
    <submittedName>
        <fullName evidence="2">Uncharacterized protein</fullName>
    </submittedName>
</protein>
<reference evidence="2" key="2">
    <citation type="submission" date="2023-05" db="EMBL/GenBank/DDBJ databases">
        <authorList>
            <person name="Fouks B."/>
        </authorList>
    </citation>
    <scope>NUCLEOTIDE SEQUENCE</scope>
    <source>
        <strain evidence="2">Stay&amp;Tobe</strain>
        <tissue evidence="2">Testes</tissue>
    </source>
</reference>
<keyword evidence="1" id="KW-1133">Transmembrane helix</keyword>